<dbReference type="GO" id="GO:0015891">
    <property type="term" value="P:siderophore transport"/>
    <property type="evidence" value="ECO:0007669"/>
    <property type="project" value="InterPro"/>
</dbReference>
<evidence type="ECO:0000256" key="2">
    <source>
        <dbReference type="ARBA" id="ARBA00009810"/>
    </source>
</evidence>
<evidence type="ECO:0000256" key="6">
    <source>
        <dbReference type="ARBA" id="ARBA00023077"/>
    </source>
</evidence>
<feature type="domain" description="TonB-dependent receptor plug" evidence="12">
    <location>
        <begin position="84"/>
        <end position="176"/>
    </location>
</feature>
<dbReference type="NCBIfam" id="TIGR01783">
    <property type="entry name" value="TonB-siderophor"/>
    <property type="match status" value="1"/>
</dbReference>
<evidence type="ECO:0000313" key="13">
    <source>
        <dbReference type="EMBL" id="PQL25274.1"/>
    </source>
</evidence>
<dbReference type="Gene3D" id="2.170.130.10">
    <property type="entry name" value="TonB-dependent receptor, plug domain"/>
    <property type="match status" value="1"/>
</dbReference>
<dbReference type="InterPro" id="IPR037066">
    <property type="entry name" value="Plug_dom_sf"/>
</dbReference>
<proteinExistence type="inferred from homology"/>
<dbReference type="GO" id="GO:0038023">
    <property type="term" value="F:signaling receptor activity"/>
    <property type="evidence" value="ECO:0007669"/>
    <property type="project" value="InterPro"/>
</dbReference>
<evidence type="ECO:0000256" key="4">
    <source>
        <dbReference type="ARBA" id="ARBA00022452"/>
    </source>
</evidence>
<keyword evidence="8 9" id="KW-0998">Cell outer membrane</keyword>
<reference evidence="13 14" key="1">
    <citation type="submission" date="2018-01" db="EMBL/GenBank/DDBJ databases">
        <title>Draft genome sequences of clinical isolates and type strains of oral Veillonella including Veillonella infantum sp., nov.</title>
        <authorList>
            <person name="Mashima I."/>
            <person name="Liao Y.-C."/>
            <person name="Sabharwal A."/>
            <person name="Haase E.M."/>
            <person name="Nakazawa F."/>
            <person name="Scannapieco F.A."/>
        </authorList>
    </citation>
    <scope>NUCLEOTIDE SEQUENCE [LARGE SCALE GENOMIC DNA]</scope>
    <source>
        <strain evidence="13 14">Y6</strain>
    </source>
</reference>
<dbReference type="Pfam" id="PF00593">
    <property type="entry name" value="TonB_dep_Rec_b-barrel"/>
    <property type="match status" value="1"/>
</dbReference>
<dbReference type="InterPro" id="IPR012910">
    <property type="entry name" value="Plug_dom"/>
</dbReference>
<protein>
    <submittedName>
        <fullName evidence="13">TonB-dependent siderophore receptor</fullName>
    </submittedName>
</protein>
<accession>A0A2S7ZQ06</accession>
<dbReference type="PANTHER" id="PTHR32552:SF82">
    <property type="entry name" value="FCUA PROTEIN"/>
    <property type="match status" value="1"/>
</dbReference>
<dbReference type="Proteomes" id="UP000238877">
    <property type="component" value="Unassembled WGS sequence"/>
</dbReference>
<evidence type="ECO:0000256" key="10">
    <source>
        <dbReference type="RuleBase" id="RU003357"/>
    </source>
</evidence>
<comment type="subcellular location">
    <subcellularLocation>
        <location evidence="1 9">Cell outer membrane</location>
        <topology evidence="1 9">Multi-pass membrane protein</topology>
    </subcellularLocation>
</comment>
<evidence type="ECO:0000259" key="12">
    <source>
        <dbReference type="Pfam" id="PF07715"/>
    </source>
</evidence>
<dbReference type="InterPro" id="IPR039426">
    <property type="entry name" value="TonB-dep_rcpt-like"/>
</dbReference>
<dbReference type="PANTHER" id="PTHR32552">
    <property type="entry name" value="FERRICHROME IRON RECEPTOR-RELATED"/>
    <property type="match status" value="1"/>
</dbReference>
<dbReference type="InterPro" id="IPR036942">
    <property type="entry name" value="Beta-barrel_TonB_sf"/>
</dbReference>
<keyword evidence="7 9" id="KW-0472">Membrane</keyword>
<keyword evidence="13" id="KW-0675">Receptor</keyword>
<sequence>MEEKNMRKKYLSVLIGMTLISLPYVTFGEGAETAQSNSDSSAPSATLADYVMDDLVITGQREKVLQGAYARNNTTFGLLGNRDVIDTPASAMVIGPRTVESFTASTLPLDKVLSVNPSIRMAGSNLHNDFTYRGIRSNGTSSLINGIPGLMTQFNAPTYAMDHIEFLDGPSGGYTGSAIQYESTAAGGMVNFVTKKAGDEPRLIYKQTFTGRSNMGEYIDVSKRFGAQKQWGVRVNAENLRGETGVKGERVNAASIYVNVDHKTTHHNTNLFMGYRDGEVENGMRWFKLGNVDTLPKAPSGKNNYSFDGMYKSTYGYILGLNHEQKLNKTTTLFFNGGLNHNNLDNNIMAKFSSYTLNNSNGDFNLEYQIGGTPQNTYYAQVGTRHEFGSPSVKHKVTVAFDKSWKQRESGITPNYNNGTNNFGVLGTGNLYTGLNQTSMPITKYRTGLAARQQMWGVTALDEISYKKWNLVLGVHHHSATTNNYNNKTGNLVSSNTSSSTSPTYALMYKPNDNWSIYGSHSEYFDAGTPVGNAYRNAGAILPPAKTKQNEIGVKYQNNGLLTTLSLFDIKMATNIVVNRTVAGNAGTWLLQDGADRHKGVEWTINGRLAKKWSVFGGAMYLNAKKEKTTGGRQDGTRVSAQPYWSGTVGVEYNPNAKWGLMTRMTYFGDSYIRNGASKLVNVPSYTVFDAGVRYKTKWKDSSAVFSLMAYNLFNKNYWMASRGDQVYVATPRTYMMSAQFEL</sequence>
<evidence type="ECO:0000256" key="9">
    <source>
        <dbReference type="PROSITE-ProRule" id="PRU01360"/>
    </source>
</evidence>
<dbReference type="InterPro" id="IPR000531">
    <property type="entry name" value="Beta-barrel_TonB"/>
</dbReference>
<organism evidence="13 14">
    <name type="scientific">Veillonella tobetsuensis</name>
    <dbReference type="NCBI Taxonomy" id="1110546"/>
    <lineage>
        <taxon>Bacteria</taxon>
        <taxon>Bacillati</taxon>
        <taxon>Bacillota</taxon>
        <taxon>Negativicutes</taxon>
        <taxon>Veillonellales</taxon>
        <taxon>Veillonellaceae</taxon>
        <taxon>Veillonella</taxon>
    </lineage>
</organism>
<evidence type="ECO:0000256" key="5">
    <source>
        <dbReference type="ARBA" id="ARBA00022692"/>
    </source>
</evidence>
<feature type="domain" description="TonB-dependent receptor-like beta-barrel" evidence="11">
    <location>
        <begin position="300"/>
        <end position="713"/>
    </location>
</feature>
<keyword evidence="6 10" id="KW-0798">TonB box</keyword>
<keyword evidence="5 9" id="KW-0812">Transmembrane</keyword>
<dbReference type="SUPFAM" id="SSF56935">
    <property type="entry name" value="Porins"/>
    <property type="match status" value="1"/>
</dbReference>
<gene>
    <name evidence="13" type="ORF">VTHSUH11_04120</name>
</gene>
<evidence type="ECO:0000256" key="8">
    <source>
        <dbReference type="ARBA" id="ARBA00023237"/>
    </source>
</evidence>
<evidence type="ECO:0000313" key="14">
    <source>
        <dbReference type="Proteomes" id="UP000238877"/>
    </source>
</evidence>
<evidence type="ECO:0000256" key="3">
    <source>
        <dbReference type="ARBA" id="ARBA00022448"/>
    </source>
</evidence>
<dbReference type="Gene3D" id="2.40.170.20">
    <property type="entry name" value="TonB-dependent receptor, beta-barrel domain"/>
    <property type="match status" value="1"/>
</dbReference>
<dbReference type="InterPro" id="IPR010105">
    <property type="entry name" value="TonB_sidphr_rcpt"/>
</dbReference>
<comment type="similarity">
    <text evidence="2 9 10">Belongs to the TonB-dependent receptor family.</text>
</comment>
<dbReference type="AlphaFoldDB" id="A0A2S7ZQ06"/>
<keyword evidence="4 9" id="KW-1134">Transmembrane beta strand</keyword>
<keyword evidence="3 9" id="KW-0813">Transport</keyword>
<dbReference type="GO" id="GO:0009279">
    <property type="term" value="C:cell outer membrane"/>
    <property type="evidence" value="ECO:0007669"/>
    <property type="project" value="UniProtKB-SubCell"/>
</dbReference>
<dbReference type="PROSITE" id="PS52016">
    <property type="entry name" value="TONB_DEPENDENT_REC_3"/>
    <property type="match status" value="1"/>
</dbReference>
<evidence type="ECO:0000259" key="11">
    <source>
        <dbReference type="Pfam" id="PF00593"/>
    </source>
</evidence>
<evidence type="ECO:0000256" key="7">
    <source>
        <dbReference type="ARBA" id="ARBA00023136"/>
    </source>
</evidence>
<dbReference type="GO" id="GO:0015344">
    <property type="term" value="F:siderophore uptake transmembrane transporter activity"/>
    <property type="evidence" value="ECO:0007669"/>
    <property type="project" value="TreeGrafter"/>
</dbReference>
<name>A0A2S7ZQ06_9FIRM</name>
<comment type="caution">
    <text evidence="13">The sequence shown here is derived from an EMBL/GenBank/DDBJ whole genome shotgun (WGS) entry which is preliminary data.</text>
</comment>
<evidence type="ECO:0000256" key="1">
    <source>
        <dbReference type="ARBA" id="ARBA00004571"/>
    </source>
</evidence>
<dbReference type="Pfam" id="PF07715">
    <property type="entry name" value="Plug"/>
    <property type="match status" value="1"/>
</dbReference>
<dbReference type="EMBL" id="PPDF01000008">
    <property type="protein sequence ID" value="PQL25274.1"/>
    <property type="molecule type" value="Genomic_DNA"/>
</dbReference>